<gene>
    <name evidence="2" type="ORF">CP557_11605</name>
</gene>
<proteinExistence type="predicted"/>
<dbReference type="Proteomes" id="UP000219689">
    <property type="component" value="Unassembled WGS sequence"/>
</dbReference>
<evidence type="ECO:0000313" key="2">
    <source>
        <dbReference type="EMBL" id="PCR91114.1"/>
    </source>
</evidence>
<name>A0A2A5QWD7_9EURY</name>
<dbReference type="OrthoDB" id="187924at2157"/>
<comment type="caution">
    <text evidence="2">The sequence shown here is derived from an EMBL/GenBank/DDBJ whole genome shotgun (WGS) entry which is preliminary data.</text>
</comment>
<keyword evidence="3" id="KW-1185">Reference proteome</keyword>
<evidence type="ECO:0000313" key="3">
    <source>
        <dbReference type="Proteomes" id="UP000219689"/>
    </source>
</evidence>
<keyword evidence="1" id="KW-0472">Membrane</keyword>
<dbReference type="AlphaFoldDB" id="A0A2A5QWD7"/>
<reference evidence="2 3" key="1">
    <citation type="submission" date="2017-09" db="EMBL/GenBank/DDBJ databases">
        <title>Genome sequences of Natrinema ejinorence JCM 13890T.</title>
        <authorList>
            <person name="Roh S.W."/>
            <person name="Kim Y.B."/>
            <person name="Kim J.Y."/>
        </authorList>
    </citation>
    <scope>NUCLEOTIDE SEQUENCE [LARGE SCALE GENOMIC DNA]</scope>
    <source>
        <strain evidence="2 3">JCM 13890</strain>
    </source>
</reference>
<feature type="transmembrane region" description="Helical" evidence="1">
    <location>
        <begin position="189"/>
        <end position="213"/>
    </location>
</feature>
<organism evidence="2 3">
    <name type="scientific">Natrinema ejinorense</name>
    <dbReference type="NCBI Taxonomy" id="373386"/>
    <lineage>
        <taxon>Archaea</taxon>
        <taxon>Methanobacteriati</taxon>
        <taxon>Methanobacteriota</taxon>
        <taxon>Stenosarchaea group</taxon>
        <taxon>Halobacteria</taxon>
        <taxon>Halobacteriales</taxon>
        <taxon>Natrialbaceae</taxon>
        <taxon>Natrinema</taxon>
    </lineage>
</organism>
<dbReference type="RefSeq" id="WP_097380058.1">
    <property type="nucleotide sequence ID" value="NZ_NXNI01000001.1"/>
</dbReference>
<keyword evidence="1" id="KW-0812">Transmembrane</keyword>
<feature type="transmembrane region" description="Helical" evidence="1">
    <location>
        <begin position="82"/>
        <end position="98"/>
    </location>
</feature>
<evidence type="ECO:0000256" key="1">
    <source>
        <dbReference type="SAM" id="Phobius"/>
    </source>
</evidence>
<feature type="transmembrane region" description="Helical" evidence="1">
    <location>
        <begin position="42"/>
        <end position="61"/>
    </location>
</feature>
<accession>A0A2A5QWD7</accession>
<dbReference type="EMBL" id="NXNI01000001">
    <property type="protein sequence ID" value="PCR91114.1"/>
    <property type="molecule type" value="Genomic_DNA"/>
</dbReference>
<protein>
    <submittedName>
        <fullName evidence="2">Uncharacterized protein</fullName>
    </submittedName>
</protein>
<keyword evidence="1" id="KW-1133">Transmembrane helix</keyword>
<sequence>MRRAIATALVAIPVWIVAGWPVPVSAHDVGTHAGSQEPAVPFVVAIGLSVVLSVAFGLGIVSYYRSALGSAGHNGVGTRREVAVLVVVLGLVALLAALTQASLLTIGAGILGGVIAWVGRTRGLSPHAGCADAALGAILAHRVVEGILIAGIYATTTSFGVLALALLTGHAIAETAAVGGLYAPVGRGWGIASVVAVQLGFVAGAVGGGVLAGGLSPPVVTALLASVGGLLFVAGATEFRVVTVRNRDHLRA</sequence>
<feature type="transmembrane region" description="Helical" evidence="1">
    <location>
        <begin position="219"/>
        <end position="242"/>
    </location>
</feature>